<feature type="non-terminal residue" evidence="2">
    <location>
        <position position="59"/>
    </location>
</feature>
<evidence type="ECO:0000313" key="3">
    <source>
        <dbReference type="Proteomes" id="UP000257109"/>
    </source>
</evidence>
<evidence type="ECO:0000256" key="1">
    <source>
        <dbReference type="SAM" id="MobiDB-lite"/>
    </source>
</evidence>
<gene>
    <name evidence="2" type="ORF">CR513_62504</name>
</gene>
<accession>A0A371E075</accession>
<name>A0A371E075_MUCPR</name>
<feature type="compositionally biased region" description="Basic and acidic residues" evidence="1">
    <location>
        <begin position="42"/>
        <end position="59"/>
    </location>
</feature>
<reference evidence="2" key="1">
    <citation type="submission" date="2018-05" db="EMBL/GenBank/DDBJ databases">
        <title>Draft genome of Mucuna pruriens seed.</title>
        <authorList>
            <person name="Nnadi N.E."/>
            <person name="Vos R."/>
            <person name="Hasami M.H."/>
            <person name="Devisetty U.K."/>
            <person name="Aguiy J.C."/>
        </authorList>
    </citation>
    <scope>NUCLEOTIDE SEQUENCE [LARGE SCALE GENOMIC DNA]</scope>
    <source>
        <strain evidence="2">JCA_2017</strain>
    </source>
</reference>
<sequence>MNVKAMFKVTDIMRQFEVKAEKVDKVSPNRPRKPAPVQKQRPQPEKPIDLHEDMPGTSA</sequence>
<protein>
    <submittedName>
        <fullName evidence="2">Uncharacterized protein</fullName>
    </submittedName>
</protein>
<dbReference type="Proteomes" id="UP000257109">
    <property type="component" value="Unassembled WGS sequence"/>
</dbReference>
<organism evidence="2 3">
    <name type="scientific">Mucuna pruriens</name>
    <name type="common">Velvet bean</name>
    <name type="synonym">Dolichos pruriens</name>
    <dbReference type="NCBI Taxonomy" id="157652"/>
    <lineage>
        <taxon>Eukaryota</taxon>
        <taxon>Viridiplantae</taxon>
        <taxon>Streptophyta</taxon>
        <taxon>Embryophyta</taxon>
        <taxon>Tracheophyta</taxon>
        <taxon>Spermatophyta</taxon>
        <taxon>Magnoliopsida</taxon>
        <taxon>eudicotyledons</taxon>
        <taxon>Gunneridae</taxon>
        <taxon>Pentapetalae</taxon>
        <taxon>rosids</taxon>
        <taxon>fabids</taxon>
        <taxon>Fabales</taxon>
        <taxon>Fabaceae</taxon>
        <taxon>Papilionoideae</taxon>
        <taxon>50 kb inversion clade</taxon>
        <taxon>NPAAA clade</taxon>
        <taxon>indigoferoid/millettioid clade</taxon>
        <taxon>Phaseoleae</taxon>
        <taxon>Mucuna</taxon>
    </lineage>
</organism>
<evidence type="ECO:0000313" key="2">
    <source>
        <dbReference type="EMBL" id="RDX58194.1"/>
    </source>
</evidence>
<feature type="region of interest" description="Disordered" evidence="1">
    <location>
        <begin position="21"/>
        <end position="59"/>
    </location>
</feature>
<dbReference type="EMBL" id="QJKJ01017738">
    <property type="protein sequence ID" value="RDX58194.1"/>
    <property type="molecule type" value="Genomic_DNA"/>
</dbReference>
<dbReference type="AlphaFoldDB" id="A0A371E075"/>
<proteinExistence type="predicted"/>
<keyword evidence="3" id="KW-1185">Reference proteome</keyword>
<comment type="caution">
    <text evidence="2">The sequence shown here is derived from an EMBL/GenBank/DDBJ whole genome shotgun (WGS) entry which is preliminary data.</text>
</comment>